<feature type="domain" description="BTB" evidence="2">
    <location>
        <begin position="31"/>
        <end position="107"/>
    </location>
</feature>
<feature type="region of interest" description="Disordered" evidence="1">
    <location>
        <begin position="1"/>
        <end position="24"/>
    </location>
</feature>
<dbReference type="STRING" id="39966.A0A369K7Z3"/>
<organism evidence="3 4">
    <name type="scientific">Hypsizygus marmoreus</name>
    <name type="common">White beech mushroom</name>
    <name type="synonym">Agaricus marmoreus</name>
    <dbReference type="NCBI Taxonomy" id="39966"/>
    <lineage>
        <taxon>Eukaryota</taxon>
        <taxon>Fungi</taxon>
        <taxon>Dikarya</taxon>
        <taxon>Basidiomycota</taxon>
        <taxon>Agaricomycotina</taxon>
        <taxon>Agaricomycetes</taxon>
        <taxon>Agaricomycetidae</taxon>
        <taxon>Agaricales</taxon>
        <taxon>Tricholomatineae</taxon>
        <taxon>Lyophyllaceae</taxon>
        <taxon>Hypsizygus</taxon>
    </lineage>
</organism>
<dbReference type="InterPro" id="IPR000210">
    <property type="entry name" value="BTB/POZ_dom"/>
</dbReference>
<evidence type="ECO:0000256" key="1">
    <source>
        <dbReference type="SAM" id="MobiDB-lite"/>
    </source>
</evidence>
<dbReference type="InterPro" id="IPR011333">
    <property type="entry name" value="SKP1/BTB/POZ_sf"/>
</dbReference>
<sequence>MQADSNASNPPSRPETPLTQSPQRSETYYLETVTFQVEDTLFKVPKVQFMRGSSIFRAMFSLPQSENGEGYAEGSSDLNPLKLEGVEKVDFERLLKVMYPHDVRAEWSHQPNDTWVSVLKLSKMWNFYELHSMAVETLTTATMDPLDRIIVAKTYKIPQWLRTGYNQLITRENPLTPEEGAKVEMTTAMTIAQAREDFLRHQTGRYSTSFDTTYPDGYTVPISLEKLFGQELTVADLEHSYFMAGEFGE</sequence>
<reference evidence="3" key="1">
    <citation type="submission" date="2018-04" db="EMBL/GenBank/DDBJ databases">
        <title>Whole genome sequencing of Hypsizygus marmoreus.</title>
        <authorList>
            <person name="Choi I.-G."/>
            <person name="Min B."/>
            <person name="Kim J.-G."/>
            <person name="Kim S."/>
            <person name="Oh Y.-L."/>
            <person name="Kong W.-S."/>
            <person name="Park H."/>
            <person name="Jeong J."/>
            <person name="Song E.-S."/>
        </authorList>
    </citation>
    <scope>NUCLEOTIDE SEQUENCE [LARGE SCALE GENOMIC DNA]</scope>
    <source>
        <strain evidence="3">51987-8</strain>
    </source>
</reference>
<dbReference type="InParanoid" id="A0A369K7Z3"/>
<evidence type="ECO:0000313" key="3">
    <source>
        <dbReference type="EMBL" id="RDB27006.1"/>
    </source>
</evidence>
<gene>
    <name evidence="3" type="ORF">Hypma_004969</name>
</gene>
<dbReference type="CDD" id="cd18186">
    <property type="entry name" value="BTB_POZ_ZBTB_KLHL-like"/>
    <property type="match status" value="1"/>
</dbReference>
<dbReference type="Pfam" id="PF00651">
    <property type="entry name" value="BTB"/>
    <property type="match status" value="1"/>
</dbReference>
<dbReference type="Gene3D" id="3.30.710.10">
    <property type="entry name" value="Potassium Channel Kv1.1, Chain A"/>
    <property type="match status" value="1"/>
</dbReference>
<keyword evidence="4" id="KW-1185">Reference proteome</keyword>
<evidence type="ECO:0000313" key="4">
    <source>
        <dbReference type="Proteomes" id="UP000076154"/>
    </source>
</evidence>
<dbReference type="OrthoDB" id="2593747at2759"/>
<accession>A0A369K7Z3</accession>
<evidence type="ECO:0000259" key="2">
    <source>
        <dbReference type="PROSITE" id="PS50097"/>
    </source>
</evidence>
<name>A0A369K7Z3_HYPMA</name>
<protein>
    <recommendedName>
        <fullName evidence="2">BTB domain-containing protein</fullName>
    </recommendedName>
</protein>
<feature type="compositionally biased region" description="Polar residues" evidence="1">
    <location>
        <begin position="1"/>
        <end position="10"/>
    </location>
</feature>
<proteinExistence type="predicted"/>
<dbReference type="PROSITE" id="PS50097">
    <property type="entry name" value="BTB"/>
    <property type="match status" value="1"/>
</dbReference>
<dbReference type="SUPFAM" id="SSF54695">
    <property type="entry name" value="POZ domain"/>
    <property type="match status" value="1"/>
</dbReference>
<dbReference type="EMBL" id="LUEZ02000021">
    <property type="protein sequence ID" value="RDB27006.1"/>
    <property type="molecule type" value="Genomic_DNA"/>
</dbReference>
<comment type="caution">
    <text evidence="3">The sequence shown here is derived from an EMBL/GenBank/DDBJ whole genome shotgun (WGS) entry which is preliminary data.</text>
</comment>
<dbReference type="AlphaFoldDB" id="A0A369K7Z3"/>
<dbReference type="Proteomes" id="UP000076154">
    <property type="component" value="Unassembled WGS sequence"/>
</dbReference>